<keyword evidence="6 16" id="KW-0235">DNA replication</keyword>
<dbReference type="InterPro" id="IPR019760">
    <property type="entry name" value="DNA-dir_DNA_pol_A_CS"/>
</dbReference>
<dbReference type="SUPFAM" id="SSF47807">
    <property type="entry name" value="5' to 3' exonuclease, C-terminal subdomain"/>
    <property type="match status" value="1"/>
</dbReference>
<accession>A0A1W2GEV4</accession>
<evidence type="ECO:0000256" key="5">
    <source>
        <dbReference type="ARBA" id="ARBA00022695"/>
    </source>
</evidence>
<evidence type="ECO:0000256" key="9">
    <source>
        <dbReference type="ARBA" id="ARBA00022801"/>
    </source>
</evidence>
<dbReference type="InterPro" id="IPR043502">
    <property type="entry name" value="DNA/RNA_pol_sf"/>
</dbReference>
<evidence type="ECO:0000256" key="15">
    <source>
        <dbReference type="NCBIfam" id="TIGR00593"/>
    </source>
</evidence>
<protein>
    <recommendedName>
        <fullName evidence="3 15">DNA polymerase I</fullName>
        <ecNumber evidence="2 15">2.7.7.7</ecNumber>
    </recommendedName>
</protein>
<dbReference type="NCBIfam" id="TIGR00593">
    <property type="entry name" value="pola"/>
    <property type="match status" value="1"/>
</dbReference>
<dbReference type="CDD" id="cd09859">
    <property type="entry name" value="PIN_53EXO"/>
    <property type="match status" value="1"/>
</dbReference>
<dbReference type="InterPro" id="IPR018320">
    <property type="entry name" value="DNA_polymerase_1"/>
</dbReference>
<evidence type="ECO:0000313" key="21">
    <source>
        <dbReference type="Proteomes" id="UP000192472"/>
    </source>
</evidence>
<dbReference type="CDD" id="cd08637">
    <property type="entry name" value="DNA_pol_A_pol_I_C"/>
    <property type="match status" value="1"/>
</dbReference>
<evidence type="ECO:0000256" key="6">
    <source>
        <dbReference type="ARBA" id="ARBA00022705"/>
    </source>
</evidence>
<evidence type="ECO:0000256" key="10">
    <source>
        <dbReference type="ARBA" id="ARBA00022839"/>
    </source>
</evidence>
<feature type="domain" description="5'-3' exonuclease" evidence="18">
    <location>
        <begin position="6"/>
        <end position="267"/>
    </location>
</feature>
<dbReference type="SMART" id="SM00279">
    <property type="entry name" value="HhH2"/>
    <property type="match status" value="1"/>
</dbReference>
<dbReference type="InterPro" id="IPR029060">
    <property type="entry name" value="PIN-like_dom_sf"/>
</dbReference>
<dbReference type="InterPro" id="IPR008918">
    <property type="entry name" value="HhH2"/>
</dbReference>
<feature type="domain" description="3'-5' exonuclease" evidence="17">
    <location>
        <begin position="344"/>
        <end position="524"/>
    </location>
</feature>
<dbReference type="Proteomes" id="UP000192472">
    <property type="component" value="Unassembled WGS sequence"/>
</dbReference>
<evidence type="ECO:0000256" key="1">
    <source>
        <dbReference type="ARBA" id="ARBA00007705"/>
    </source>
</evidence>
<dbReference type="EMBL" id="FWYF01000002">
    <property type="protein sequence ID" value="SMD35209.1"/>
    <property type="molecule type" value="Genomic_DNA"/>
</dbReference>
<dbReference type="Pfam" id="PF01367">
    <property type="entry name" value="5_3_exonuc"/>
    <property type="match status" value="1"/>
</dbReference>
<dbReference type="SMART" id="SM00474">
    <property type="entry name" value="35EXOc"/>
    <property type="match status" value="1"/>
</dbReference>
<dbReference type="NCBIfam" id="NF004397">
    <property type="entry name" value="PRK05755.1"/>
    <property type="match status" value="1"/>
</dbReference>
<evidence type="ECO:0000256" key="7">
    <source>
        <dbReference type="ARBA" id="ARBA00022722"/>
    </source>
</evidence>
<evidence type="ECO:0000259" key="17">
    <source>
        <dbReference type="SMART" id="SM00474"/>
    </source>
</evidence>
<dbReference type="GO" id="GO:0003677">
    <property type="term" value="F:DNA binding"/>
    <property type="evidence" value="ECO:0007669"/>
    <property type="project" value="UniProtKB-UniRule"/>
</dbReference>
<dbReference type="SMART" id="SM00475">
    <property type="entry name" value="53EXOc"/>
    <property type="match status" value="1"/>
</dbReference>
<dbReference type="RefSeq" id="WP_084373046.1">
    <property type="nucleotide sequence ID" value="NZ_FWYF01000002.1"/>
</dbReference>
<keyword evidence="7" id="KW-0540">Nuclease</keyword>
<dbReference type="GO" id="GO:0008408">
    <property type="term" value="F:3'-5' exonuclease activity"/>
    <property type="evidence" value="ECO:0007669"/>
    <property type="project" value="UniProtKB-UniRule"/>
</dbReference>
<dbReference type="Gene3D" id="1.10.150.20">
    <property type="entry name" value="5' to 3' exonuclease, C-terminal subdomain"/>
    <property type="match status" value="2"/>
</dbReference>
<dbReference type="InterPro" id="IPR002562">
    <property type="entry name" value="3'-5'_exonuclease_dom"/>
</dbReference>
<comment type="catalytic activity">
    <reaction evidence="14 16">
        <text>DNA(n) + a 2'-deoxyribonucleoside 5'-triphosphate = DNA(n+1) + diphosphate</text>
        <dbReference type="Rhea" id="RHEA:22508"/>
        <dbReference type="Rhea" id="RHEA-COMP:17339"/>
        <dbReference type="Rhea" id="RHEA-COMP:17340"/>
        <dbReference type="ChEBI" id="CHEBI:33019"/>
        <dbReference type="ChEBI" id="CHEBI:61560"/>
        <dbReference type="ChEBI" id="CHEBI:173112"/>
        <dbReference type="EC" id="2.7.7.7"/>
    </reaction>
</comment>
<keyword evidence="21" id="KW-1185">Reference proteome</keyword>
<keyword evidence="13 16" id="KW-0234">DNA repair</keyword>
<dbReference type="CDD" id="cd06139">
    <property type="entry name" value="DNA_polA_I_Ecoli_like_exo"/>
    <property type="match status" value="1"/>
</dbReference>
<dbReference type="FunFam" id="1.20.1060.10:FF:000001">
    <property type="entry name" value="DNA polymerase I"/>
    <property type="match status" value="1"/>
</dbReference>
<keyword evidence="11 16" id="KW-0239">DNA-directed DNA polymerase</keyword>
<evidence type="ECO:0000256" key="16">
    <source>
        <dbReference type="RuleBase" id="RU004460"/>
    </source>
</evidence>
<dbReference type="InterPro" id="IPR002421">
    <property type="entry name" value="5-3_exonuclease"/>
</dbReference>
<keyword evidence="12 16" id="KW-0238">DNA-binding</keyword>
<dbReference type="GO" id="GO:0003887">
    <property type="term" value="F:DNA-directed DNA polymerase activity"/>
    <property type="evidence" value="ECO:0007669"/>
    <property type="project" value="UniProtKB-UniRule"/>
</dbReference>
<dbReference type="InterPro" id="IPR002298">
    <property type="entry name" value="DNA_polymerase_A"/>
</dbReference>
<evidence type="ECO:0000256" key="13">
    <source>
        <dbReference type="ARBA" id="ARBA00023204"/>
    </source>
</evidence>
<evidence type="ECO:0000256" key="14">
    <source>
        <dbReference type="ARBA" id="ARBA00049244"/>
    </source>
</evidence>
<dbReference type="OrthoDB" id="9806424at2"/>
<dbReference type="PANTHER" id="PTHR10133:SF27">
    <property type="entry name" value="DNA POLYMERASE NU"/>
    <property type="match status" value="1"/>
</dbReference>
<dbReference type="STRING" id="692418.SAMN04488029_2399"/>
<dbReference type="SUPFAM" id="SSF56672">
    <property type="entry name" value="DNA/RNA polymerases"/>
    <property type="match status" value="1"/>
</dbReference>
<evidence type="ECO:0000256" key="4">
    <source>
        <dbReference type="ARBA" id="ARBA00022679"/>
    </source>
</evidence>
<dbReference type="SMART" id="SM00482">
    <property type="entry name" value="POLAc"/>
    <property type="match status" value="1"/>
</dbReference>
<evidence type="ECO:0000256" key="11">
    <source>
        <dbReference type="ARBA" id="ARBA00022932"/>
    </source>
</evidence>
<reference evidence="20 21" key="1">
    <citation type="submission" date="2017-04" db="EMBL/GenBank/DDBJ databases">
        <authorList>
            <person name="Afonso C.L."/>
            <person name="Miller P.J."/>
            <person name="Scott M.A."/>
            <person name="Spackman E."/>
            <person name="Goraichik I."/>
            <person name="Dimitrov K.M."/>
            <person name="Suarez D.L."/>
            <person name="Swayne D.E."/>
        </authorList>
    </citation>
    <scope>NUCLEOTIDE SEQUENCE [LARGE SCALE GENOMIC DNA]</scope>
    <source>
        <strain evidence="20 21">DSM 26133</strain>
    </source>
</reference>
<evidence type="ECO:0000259" key="18">
    <source>
        <dbReference type="SMART" id="SM00475"/>
    </source>
</evidence>
<keyword evidence="9 16" id="KW-0378">Hydrolase</keyword>
<dbReference type="AlphaFoldDB" id="A0A1W2GEV4"/>
<dbReference type="GO" id="GO:0006302">
    <property type="term" value="P:double-strand break repair"/>
    <property type="evidence" value="ECO:0007669"/>
    <property type="project" value="TreeGrafter"/>
</dbReference>
<evidence type="ECO:0000313" key="20">
    <source>
        <dbReference type="EMBL" id="SMD35209.1"/>
    </source>
</evidence>
<proteinExistence type="inferred from homology"/>
<dbReference type="InterPro" id="IPR036397">
    <property type="entry name" value="RNaseH_sf"/>
</dbReference>
<dbReference type="Pfam" id="PF02739">
    <property type="entry name" value="5_3_exonuc_N"/>
    <property type="match status" value="1"/>
</dbReference>
<keyword evidence="10 16" id="KW-0269">Exonuclease</keyword>
<evidence type="ECO:0000256" key="3">
    <source>
        <dbReference type="ARBA" id="ARBA00020311"/>
    </source>
</evidence>
<feature type="domain" description="DNA-directed DNA polymerase family A palm" evidence="19">
    <location>
        <begin position="693"/>
        <end position="900"/>
    </location>
</feature>
<dbReference type="PROSITE" id="PS00447">
    <property type="entry name" value="DNA_POLYMERASE_A"/>
    <property type="match status" value="1"/>
</dbReference>
<keyword evidence="8 16" id="KW-0227">DNA damage</keyword>
<dbReference type="PANTHER" id="PTHR10133">
    <property type="entry name" value="DNA POLYMERASE I"/>
    <property type="match status" value="1"/>
</dbReference>
<evidence type="ECO:0000259" key="19">
    <source>
        <dbReference type="SMART" id="SM00482"/>
    </source>
</evidence>
<dbReference type="CDD" id="cd09898">
    <property type="entry name" value="H3TH_53EXO"/>
    <property type="match status" value="1"/>
</dbReference>
<organism evidence="20 21">
    <name type="scientific">Reichenbachiella faecimaris</name>
    <dbReference type="NCBI Taxonomy" id="692418"/>
    <lineage>
        <taxon>Bacteria</taxon>
        <taxon>Pseudomonadati</taxon>
        <taxon>Bacteroidota</taxon>
        <taxon>Cytophagia</taxon>
        <taxon>Cytophagales</taxon>
        <taxon>Reichenbachiellaceae</taxon>
        <taxon>Reichenbachiella</taxon>
    </lineage>
</organism>
<dbReference type="InterPro" id="IPR020046">
    <property type="entry name" value="5-3_exonucl_a-hlix_arch_N"/>
</dbReference>
<dbReference type="InterPro" id="IPR001098">
    <property type="entry name" value="DNA-dir_DNA_pol_A_palm_dom"/>
</dbReference>
<gene>
    <name evidence="16" type="primary">polA</name>
    <name evidence="20" type="ORF">SAMN04488029_2399</name>
</gene>
<dbReference type="InterPro" id="IPR036279">
    <property type="entry name" value="5-3_exonuclease_C_sf"/>
</dbReference>
<dbReference type="EC" id="2.7.7.7" evidence="2 15"/>
<dbReference type="InterPro" id="IPR012337">
    <property type="entry name" value="RNaseH-like_sf"/>
</dbReference>
<dbReference type="InterPro" id="IPR020045">
    <property type="entry name" value="DNA_polI_H3TH"/>
</dbReference>
<dbReference type="Pfam" id="PF01612">
    <property type="entry name" value="DNA_pol_A_exo1"/>
    <property type="match status" value="1"/>
</dbReference>
<sequence length="936" mass="105558">MSKPEKKLFLLDAFALIYRAHFAFSKNPRINSKGMNTSAVFGFMNSLLEILKKEKPTHIGVAFDTSAPTFRHVQFPEYKAHREETPEDIRTATPIIKDILKAFNIPILQMDGFEADDVIGTLAKAAARDGFEVFMMTPDKDYAQLVEEHIYLYKPAYMGNGVDVLGIPEVLAKFEIENVDQVRDILGLEGDAADNIPGIPGVGKKTAIKFLQSYGTVEGLLENTADLKGKMKEKVEEFGQQGILSKELATIKIDVPIEFNAEDLEHCDPNEAKVKEIFEELEFRTMLKRIFDIDDASAPAAKAPAKKKAPAPSQLGLFGDAATEVSVQPVIQEKKNAKNHKHDYHCIDTPALRKSLVKYLSLQEEYCFDTETTSVNPEEAELVGIAFAYVPGEAYYVPIPADQKEAQVIVEEFRLVLENDDILKIGQNLKYDIQVMKNYGVEVKGKMFDTMLAHYLIDPESRHKMDVLAENYLNYTAIPIEDLIGKGKSQKNMRDIPVADVVDYACEDADITLQLKLKLEEEIKERGLEKLLHEVEEPLSIVLADVEYAGVKIDTDVLGEMSKDLNELSVIAQDKIFELAGQEFNINSPKQMGEILFDKMQLVDKPKKTKTGQYATGEEILSKLAPEHEIAERILEFREYQKLKSTYVDALPLLISKKDGLIHTDYRQAVAATGRLSSNNPNLQNIPIRTAKGREIRKAFISRSKDYTMFAADYSQIELRIIAAFARDESMIKAFKDGQDIHSTTASKVFDVPMAEMTPDIRRKAKEVNFGLIYGISAFGLSQNIGISRTEAAEIIDSYFTQFPNIKRYMDDQVNFAKEHEYVETILGRRRYLRDINSRNATVRGFAERNAVNAPIQGSAADIIKVAMINIHDWMKKEKLQSKMIMQVHDELVFDAHKDELPMLQKKVEELMKNAIPLDVPMEVGMGTGVNWLEAH</sequence>
<dbReference type="SUPFAM" id="SSF88723">
    <property type="entry name" value="PIN domain-like"/>
    <property type="match status" value="1"/>
</dbReference>
<dbReference type="GO" id="GO:0006261">
    <property type="term" value="P:DNA-templated DNA replication"/>
    <property type="evidence" value="ECO:0007669"/>
    <property type="project" value="UniProtKB-UniRule"/>
</dbReference>
<evidence type="ECO:0000256" key="8">
    <source>
        <dbReference type="ARBA" id="ARBA00022763"/>
    </source>
</evidence>
<dbReference type="Pfam" id="PF00476">
    <property type="entry name" value="DNA_pol_A"/>
    <property type="match status" value="1"/>
</dbReference>
<dbReference type="GO" id="GO:0008409">
    <property type="term" value="F:5'-3' exonuclease activity"/>
    <property type="evidence" value="ECO:0007669"/>
    <property type="project" value="UniProtKB-UniRule"/>
</dbReference>
<dbReference type="FunFam" id="1.10.150.20:FF:000003">
    <property type="entry name" value="DNA polymerase I"/>
    <property type="match status" value="1"/>
</dbReference>
<evidence type="ECO:0000256" key="2">
    <source>
        <dbReference type="ARBA" id="ARBA00012417"/>
    </source>
</evidence>
<dbReference type="Gene3D" id="3.40.50.1010">
    <property type="entry name" value="5'-nuclease"/>
    <property type="match status" value="1"/>
</dbReference>
<dbReference type="Gene3D" id="1.20.1060.10">
    <property type="entry name" value="Taq DNA Polymerase, Chain T, domain 4"/>
    <property type="match status" value="1"/>
</dbReference>
<comment type="function">
    <text evidence="16">In addition to polymerase activity, this DNA polymerase exhibits 3'-5' and 5'-3' exonuclease activity.</text>
</comment>
<dbReference type="FunFam" id="1.10.150.20:FF:000002">
    <property type="entry name" value="DNA polymerase I"/>
    <property type="match status" value="1"/>
</dbReference>
<dbReference type="SUPFAM" id="SSF53098">
    <property type="entry name" value="Ribonuclease H-like"/>
    <property type="match status" value="1"/>
</dbReference>
<dbReference type="Gene3D" id="3.30.70.370">
    <property type="match status" value="1"/>
</dbReference>
<dbReference type="PRINTS" id="PR00868">
    <property type="entry name" value="DNAPOLI"/>
</dbReference>
<keyword evidence="5 16" id="KW-0548">Nucleotidyltransferase</keyword>
<evidence type="ECO:0000256" key="12">
    <source>
        <dbReference type="ARBA" id="ARBA00023125"/>
    </source>
</evidence>
<name>A0A1W2GEV4_REIFA</name>
<comment type="similarity">
    <text evidence="1 16">Belongs to the DNA polymerase type-A family.</text>
</comment>
<keyword evidence="4 16" id="KW-0808">Transferase</keyword>
<dbReference type="Gene3D" id="3.30.420.10">
    <property type="entry name" value="Ribonuclease H-like superfamily/Ribonuclease H"/>
    <property type="match status" value="1"/>
</dbReference>